<evidence type="ECO:0000256" key="7">
    <source>
        <dbReference type="ARBA" id="ARBA00023141"/>
    </source>
</evidence>
<dbReference type="PANTHER" id="PTHR42820:SF9">
    <property type="entry name" value="OXIDOREDUCTASE-RELATED"/>
    <property type="match status" value="1"/>
</dbReference>
<keyword evidence="6 10" id="KW-0028">Amino-acid biosynthesis</keyword>
<evidence type="ECO:0000256" key="2">
    <source>
        <dbReference type="ARBA" id="ARBA00005044"/>
    </source>
</evidence>
<evidence type="ECO:0000256" key="5">
    <source>
        <dbReference type="ARBA" id="ARBA00013036"/>
    </source>
</evidence>
<dbReference type="UniPathway" id="UPA00053">
    <property type="reaction ID" value="UER00090"/>
</dbReference>
<dbReference type="EMBL" id="SDMP01000016">
    <property type="protein sequence ID" value="RYR01900.1"/>
    <property type="molecule type" value="Genomic_DNA"/>
</dbReference>
<evidence type="ECO:0000256" key="4">
    <source>
        <dbReference type="ARBA" id="ARBA00008014"/>
    </source>
</evidence>
<evidence type="ECO:0000256" key="8">
    <source>
        <dbReference type="ARBA" id="ARBA00023239"/>
    </source>
</evidence>
<keyword evidence="7 10" id="KW-0057">Aromatic amino acid biosynthesis</keyword>
<dbReference type="HAMAP" id="MF_00300">
    <property type="entry name" value="Chorismate_synth"/>
    <property type="match status" value="1"/>
</dbReference>
<evidence type="ECO:0000256" key="3">
    <source>
        <dbReference type="ARBA" id="ARBA00006484"/>
    </source>
</evidence>
<keyword evidence="12" id="KW-1185">Reference proteome</keyword>
<dbReference type="FunFam" id="3.60.150.10:FF:000003">
    <property type="entry name" value="Chorismate synthase"/>
    <property type="match status" value="1"/>
</dbReference>
<dbReference type="NCBIfam" id="TIGR00033">
    <property type="entry name" value="aroC"/>
    <property type="match status" value="1"/>
</dbReference>
<comment type="catalytic activity">
    <reaction evidence="1 10">
        <text>5-O-(1-carboxyvinyl)-3-phosphoshikimate = chorismate + phosphate</text>
        <dbReference type="Rhea" id="RHEA:21020"/>
        <dbReference type="ChEBI" id="CHEBI:29748"/>
        <dbReference type="ChEBI" id="CHEBI:43474"/>
        <dbReference type="ChEBI" id="CHEBI:57701"/>
        <dbReference type="EC" id="4.2.3.5"/>
    </reaction>
</comment>
<evidence type="ECO:0000256" key="10">
    <source>
        <dbReference type="RuleBase" id="RU000605"/>
    </source>
</evidence>
<comment type="similarity">
    <text evidence="3">Belongs to the short-chain dehydrogenases/reductases (SDR) family.</text>
</comment>
<keyword evidence="8 10" id="KW-0456">Lyase</keyword>
<dbReference type="InterPro" id="IPR035904">
    <property type="entry name" value="Chorismate_synth_AroC_sf"/>
</dbReference>
<comment type="similarity">
    <text evidence="4 10">Belongs to the chorismate synthase family.</text>
</comment>
<dbReference type="InterPro" id="IPR020904">
    <property type="entry name" value="Sc_DH/Rdtase_CS"/>
</dbReference>
<dbReference type="EC" id="4.2.3.5" evidence="5 10"/>
<dbReference type="PROSITE" id="PS00788">
    <property type="entry name" value="CHORISMATE_SYNTHASE_2"/>
    <property type="match status" value="1"/>
</dbReference>
<evidence type="ECO:0000256" key="1">
    <source>
        <dbReference type="ARBA" id="ARBA00001852"/>
    </source>
</evidence>
<dbReference type="SUPFAM" id="SSF51735">
    <property type="entry name" value="NAD(P)-binding Rossmann-fold domains"/>
    <property type="match status" value="2"/>
</dbReference>
<dbReference type="Gene3D" id="3.40.50.720">
    <property type="entry name" value="NAD(P)-binding Rossmann-like Domain"/>
    <property type="match status" value="2"/>
</dbReference>
<gene>
    <name evidence="11" type="ORF">Ahy_B06g080762</name>
</gene>
<dbReference type="PROSITE" id="PS00787">
    <property type="entry name" value="CHORISMATE_SYNTHASE_1"/>
    <property type="match status" value="1"/>
</dbReference>
<protein>
    <recommendedName>
        <fullName evidence="5 10">Chorismate synthase</fullName>
        <ecNumber evidence="5 10">4.2.3.5</ecNumber>
    </recommendedName>
</protein>
<comment type="cofactor">
    <cofactor evidence="10">
        <name>FMNH2</name>
        <dbReference type="ChEBI" id="CHEBI:57618"/>
    </cofactor>
    <text evidence="10">Reduced FMN (FMNH(2)).</text>
</comment>
<dbReference type="PRINTS" id="PR00080">
    <property type="entry name" value="SDRFAMILY"/>
</dbReference>
<dbReference type="PROSITE" id="PS00061">
    <property type="entry name" value="ADH_SHORT"/>
    <property type="match status" value="1"/>
</dbReference>
<dbReference type="PRINTS" id="PR00081">
    <property type="entry name" value="GDHRDH"/>
</dbReference>
<dbReference type="FunFam" id="3.40.50.720:FF:000084">
    <property type="entry name" value="Short-chain dehydrogenase reductase"/>
    <property type="match status" value="2"/>
</dbReference>
<dbReference type="InterPro" id="IPR000453">
    <property type="entry name" value="Chorismate_synth"/>
</dbReference>
<dbReference type="GO" id="GO:0009073">
    <property type="term" value="P:aromatic amino acid family biosynthetic process"/>
    <property type="evidence" value="ECO:0007669"/>
    <property type="project" value="UniProtKB-KW"/>
</dbReference>
<dbReference type="GO" id="GO:0008652">
    <property type="term" value="P:amino acid biosynthetic process"/>
    <property type="evidence" value="ECO:0007669"/>
    <property type="project" value="UniProtKB-KW"/>
</dbReference>
<comment type="caution">
    <text evidence="11">The sequence shown here is derived from an EMBL/GenBank/DDBJ whole genome shotgun (WGS) entry which is preliminary data.</text>
</comment>
<organism evidence="11 12">
    <name type="scientific">Arachis hypogaea</name>
    <name type="common">Peanut</name>
    <dbReference type="NCBI Taxonomy" id="3818"/>
    <lineage>
        <taxon>Eukaryota</taxon>
        <taxon>Viridiplantae</taxon>
        <taxon>Streptophyta</taxon>
        <taxon>Embryophyta</taxon>
        <taxon>Tracheophyta</taxon>
        <taxon>Spermatophyta</taxon>
        <taxon>Magnoliopsida</taxon>
        <taxon>eudicotyledons</taxon>
        <taxon>Gunneridae</taxon>
        <taxon>Pentapetalae</taxon>
        <taxon>rosids</taxon>
        <taxon>fabids</taxon>
        <taxon>Fabales</taxon>
        <taxon>Fabaceae</taxon>
        <taxon>Papilionoideae</taxon>
        <taxon>50 kb inversion clade</taxon>
        <taxon>dalbergioids sensu lato</taxon>
        <taxon>Dalbergieae</taxon>
        <taxon>Pterocarpus clade</taxon>
        <taxon>Arachis</taxon>
    </lineage>
</organism>
<comment type="function">
    <text evidence="9">Catalyzes the last common step of the biosynthesis of aromatic amino acids, produced via the shikimic acid pathway.</text>
</comment>
<sequence>MSKQRLEGKVAIVTGGASGIGAEAARLFVENGAFVVIADVNDELGLQVASSIGVDKVSYHHCDVRDEKQVEETVAFAIKKYGSLDIMFSNAGIAGSFYKILDLDLNDFDNTIAVNVRGAAACIKYAARVMVERKTRGSIICTASTASVVALGGDSAPYGYNTSKHGLLGLVRSTCGELGAYGIRVNSISPSYLATPLACDALGMEASEVESAVVAGANLQGIVLKPIHVAQTALFLASDESAYISGHNLVVDGGLWAGYNPSGSEKGPRVRAWRLRIDRLQSRELMSLYLMAPTLRGVVAVEGTTAVVVGVTKVDGWRRRLVEESKATWVPVVAVEFVVVVDKVEDLMTVVHATAVVEWVKDCNQGGGRCRGRFGGVCASGSCYNYSHFWAFCNRLPNQLKAPDYSQETRSHLGRRLSPLMQKIQNRILIVLCQKNNLGTKPFLGGSISPNSNLRSQSSAYVQVSLRPRIPKSFQIRAAGSTYGNHFRVTTYGESHGRGVGCVIDGCPPRIPLSESDVQVDLDRRRPGQSKITTPRDETDTCKIFSGVFEGLTTGTPIHVFVPSTDQRGRDYSELSSGYRPSHADATYDMKYGIRSVQGGGRSSARETIGRVASGAVAKKILKDFAGTEILAYVSQVHKVVLPEDLIDNETVTLDQIESNIVRCPDPEYAEKMIAAIDAVRVRGDSVGGVVTCIVRNCPRGIGSPVFDKLEAELAKAAMSLPATKGFQFGSGFAGTFLTGSEHNDEFYIDEHGRTRTRTNRSGGIQGGISNGEIINMRIAFKPTSTIAKEQNTVTRDKKETILRVRGRHDPCVVPRAVPVVEAMVSLVLVDQLMAQYAQCNLFPVNSDLQEPLLPSEERRALGVVVELDFEDVVDVVGVEGDVIEDMEVDAFGKVAIVTGGASGIGAEAARLFVENGALVVITDVNDELGLQVASSIGVDKVSYHHCDVRDEKQVEETVAFTIKKYGSLDIMFSNAGITGSLCNILDLDLNDFDNTVAVNVRGAAACIKHAARVMVERKTRGSIICTASIASLVGGAGAGHGYTASKHGLVGLVRSACGELGAYGIRVNSISPYVMATPLACEALGMEASEVESAGVAGANLQGIVLKPIHVAQTALFLASNESAYISGHNLVVDGGLLAVNIPVSKNK</sequence>
<evidence type="ECO:0000313" key="11">
    <source>
        <dbReference type="EMBL" id="RYR01900.1"/>
    </source>
</evidence>
<dbReference type="Proteomes" id="UP000289738">
    <property type="component" value="Chromosome B06"/>
</dbReference>
<evidence type="ECO:0000313" key="12">
    <source>
        <dbReference type="Proteomes" id="UP000289738"/>
    </source>
</evidence>
<dbReference type="GO" id="GO:0004107">
    <property type="term" value="F:chorismate synthase activity"/>
    <property type="evidence" value="ECO:0007669"/>
    <property type="project" value="UniProtKB-EC"/>
</dbReference>
<dbReference type="Pfam" id="PF13561">
    <property type="entry name" value="adh_short_C2"/>
    <property type="match status" value="2"/>
</dbReference>
<dbReference type="Gene3D" id="3.60.150.10">
    <property type="entry name" value="Chorismate synthase AroC"/>
    <property type="match status" value="1"/>
</dbReference>
<dbReference type="PROSITE" id="PS00789">
    <property type="entry name" value="CHORISMATE_SYNTHASE_3"/>
    <property type="match status" value="1"/>
</dbReference>
<name>A0A444YIW7_ARAHY</name>
<dbReference type="AlphaFoldDB" id="A0A444YIW7"/>
<reference evidence="11 12" key="1">
    <citation type="submission" date="2019-01" db="EMBL/GenBank/DDBJ databases">
        <title>Sequencing of cultivated peanut Arachis hypogaea provides insights into genome evolution and oil improvement.</title>
        <authorList>
            <person name="Chen X."/>
        </authorList>
    </citation>
    <scope>NUCLEOTIDE SEQUENCE [LARGE SCALE GENOMIC DNA]</scope>
    <source>
        <strain evidence="12">cv. Fuhuasheng</strain>
        <tissue evidence="11">Leaves</tissue>
    </source>
</reference>
<proteinExistence type="inferred from homology"/>
<evidence type="ECO:0000256" key="6">
    <source>
        <dbReference type="ARBA" id="ARBA00022605"/>
    </source>
</evidence>
<dbReference type="SUPFAM" id="SSF103263">
    <property type="entry name" value="Chorismate synthase, AroC"/>
    <property type="match status" value="1"/>
</dbReference>
<dbReference type="Pfam" id="PF01264">
    <property type="entry name" value="Chorismate_synt"/>
    <property type="match status" value="1"/>
</dbReference>
<dbReference type="InterPro" id="IPR002347">
    <property type="entry name" value="SDR_fam"/>
</dbReference>
<dbReference type="InterPro" id="IPR020541">
    <property type="entry name" value="Chorismate_synthase_CS"/>
</dbReference>
<dbReference type="PANTHER" id="PTHR42820">
    <property type="entry name" value="SHORT-CHAIN DEHYDROGENASE REDUCTASE"/>
    <property type="match status" value="1"/>
</dbReference>
<dbReference type="CDD" id="cd07304">
    <property type="entry name" value="Chorismate_synthase"/>
    <property type="match status" value="1"/>
</dbReference>
<dbReference type="NCBIfam" id="NF003793">
    <property type="entry name" value="PRK05382.1"/>
    <property type="match status" value="1"/>
</dbReference>
<dbReference type="GO" id="GO:0009423">
    <property type="term" value="P:chorismate biosynthetic process"/>
    <property type="evidence" value="ECO:0007669"/>
    <property type="project" value="UniProtKB-UniPathway"/>
</dbReference>
<comment type="pathway">
    <text evidence="2 10">Metabolic intermediate biosynthesis; chorismate biosynthesis; chorismate from D-erythrose 4-phosphate and phosphoenolpyruvate: step 7/7.</text>
</comment>
<evidence type="ECO:0000256" key="9">
    <source>
        <dbReference type="ARBA" id="ARBA00053861"/>
    </source>
</evidence>
<dbReference type="InterPro" id="IPR036291">
    <property type="entry name" value="NAD(P)-bd_dom_sf"/>
</dbReference>
<accession>A0A444YIW7</accession>